<dbReference type="InterPro" id="IPR036465">
    <property type="entry name" value="vWFA_dom_sf"/>
</dbReference>
<keyword evidence="6" id="KW-0687">Ribonucleoprotein</keyword>
<evidence type="ECO:0000256" key="1">
    <source>
        <dbReference type="ARBA" id="ARBA00004496"/>
    </source>
</evidence>
<feature type="domain" description="TROVE" evidence="7">
    <location>
        <begin position="1"/>
        <end position="307"/>
    </location>
</feature>
<evidence type="ECO:0000313" key="8">
    <source>
        <dbReference type="EMBL" id="KAJ8298583.1"/>
    </source>
</evidence>
<comment type="caution">
    <text evidence="8">The sequence shown here is derived from an EMBL/GenBank/DDBJ whole genome shotgun (WGS) entry which is preliminary data.</text>
</comment>
<gene>
    <name evidence="8" type="ORF">KUTeg_022643</name>
</gene>
<reference evidence="8 9" key="1">
    <citation type="submission" date="2022-12" db="EMBL/GenBank/DDBJ databases">
        <title>Chromosome-level genome of Tegillarca granosa.</title>
        <authorList>
            <person name="Kim J."/>
        </authorList>
    </citation>
    <scope>NUCLEOTIDE SEQUENCE [LARGE SCALE GENOMIC DNA]</scope>
    <source>
        <strain evidence="8">Teg-2019</strain>
        <tissue evidence="8">Adductor muscle</tissue>
    </source>
</reference>
<evidence type="ECO:0000256" key="5">
    <source>
        <dbReference type="ARBA" id="ARBA00022884"/>
    </source>
</evidence>
<keyword evidence="5" id="KW-0694">RNA-binding</keyword>
<dbReference type="InterPro" id="IPR040322">
    <property type="entry name" value="TROVE2"/>
</dbReference>
<evidence type="ECO:0000256" key="6">
    <source>
        <dbReference type="ARBA" id="ARBA00023274"/>
    </source>
</evidence>
<keyword evidence="4" id="KW-0479">Metal-binding</keyword>
<evidence type="ECO:0000313" key="9">
    <source>
        <dbReference type="Proteomes" id="UP001217089"/>
    </source>
</evidence>
<name>A0ABQ9DZ93_TEGGR</name>
<dbReference type="PROSITE" id="PS50988">
    <property type="entry name" value="TROVE"/>
    <property type="match status" value="1"/>
</dbReference>
<organism evidence="8 9">
    <name type="scientific">Tegillarca granosa</name>
    <name type="common">Malaysian cockle</name>
    <name type="synonym">Anadara granosa</name>
    <dbReference type="NCBI Taxonomy" id="220873"/>
    <lineage>
        <taxon>Eukaryota</taxon>
        <taxon>Metazoa</taxon>
        <taxon>Spiralia</taxon>
        <taxon>Lophotrochozoa</taxon>
        <taxon>Mollusca</taxon>
        <taxon>Bivalvia</taxon>
        <taxon>Autobranchia</taxon>
        <taxon>Pteriomorphia</taxon>
        <taxon>Arcoida</taxon>
        <taxon>Arcoidea</taxon>
        <taxon>Arcidae</taxon>
        <taxon>Tegillarca</taxon>
    </lineage>
</organism>
<dbReference type="InterPro" id="IPR037214">
    <property type="entry name" value="TROVE_dom_sf"/>
</dbReference>
<accession>A0ABQ9DZ93</accession>
<sequence>MQEGDERLSHGFKILIGKEERVNRDRFCTRWPNVPGQRTHLPKLLLMKFYRMFAGLQHNCSQFIEYCEKWSAGKGWGRAHKKGLSRWYHSFDGQELKLARLVTRFPGKFRWCHKDVIRLAHIKPKNDRVGLILRYITHGLDEATKMYCSRSGQLDLDPVVVQIAEFLKAVEESKTCTEPLKIVQYVQKYKLAREHLPQRSLDNPDVLHALLNNMPLETMLRNLGKMAAVGLLSPGSITETLVVSKLESQENIRMSKLHPFHVLCLKCRYQKGYSVRGKLKWNWNENVKKALDKTFHLSFCNVVPTGKRLFVTYDAFGMCELVSGNSSVIARDAAATMIMAAVRTETDPQIYSFSQDIKKMEVSKQETIREVANVFGHLYYSATDCTRPITYALEHKIVVDVFIIYTDVNANFGNIHPVEALDRYRRFFEVQDTKLIIVGMSCNKPRFSFSFARRSDPFMLDIVGFDKFTPLAIDMFIRGNIL</sequence>
<evidence type="ECO:0000259" key="7">
    <source>
        <dbReference type="PROSITE" id="PS50988"/>
    </source>
</evidence>
<comment type="similarity">
    <text evidence="2">Belongs to the Ro 60 kDa family.</text>
</comment>
<dbReference type="InterPro" id="IPR056800">
    <property type="entry name" value="vWA_Ro60"/>
</dbReference>
<dbReference type="EMBL" id="JARBDR010000921">
    <property type="protein sequence ID" value="KAJ8298583.1"/>
    <property type="molecule type" value="Genomic_DNA"/>
</dbReference>
<keyword evidence="3" id="KW-0963">Cytoplasm</keyword>
<dbReference type="Pfam" id="PF25045">
    <property type="entry name" value="vWA_Ro60"/>
    <property type="match status" value="1"/>
</dbReference>
<comment type="subcellular location">
    <subcellularLocation>
        <location evidence="1">Cytoplasm</location>
    </subcellularLocation>
</comment>
<dbReference type="SUPFAM" id="SSF53300">
    <property type="entry name" value="vWA-like"/>
    <property type="match status" value="1"/>
</dbReference>
<keyword evidence="9" id="KW-1185">Reference proteome</keyword>
<proteinExistence type="inferred from homology"/>
<dbReference type="Gene3D" id="3.40.50.410">
    <property type="entry name" value="von Willebrand factor, type A domain"/>
    <property type="match status" value="1"/>
</dbReference>
<dbReference type="PANTHER" id="PTHR14202:SF0">
    <property type="entry name" value="RNA-BINDING PROTEIN RO60"/>
    <property type="match status" value="1"/>
</dbReference>
<dbReference type="SUPFAM" id="SSF140864">
    <property type="entry name" value="TROVE domain-like"/>
    <property type="match status" value="1"/>
</dbReference>
<evidence type="ECO:0000256" key="4">
    <source>
        <dbReference type="ARBA" id="ARBA00022723"/>
    </source>
</evidence>
<dbReference type="PANTHER" id="PTHR14202">
    <property type="entry name" value="60 KDA RIBONUCLEOPROTEIN SSA/RO"/>
    <property type="match status" value="1"/>
</dbReference>
<dbReference type="InterPro" id="IPR008858">
    <property type="entry name" value="TROVE_dom"/>
</dbReference>
<dbReference type="Proteomes" id="UP001217089">
    <property type="component" value="Unassembled WGS sequence"/>
</dbReference>
<protein>
    <recommendedName>
        <fullName evidence="7">TROVE domain-containing protein</fullName>
    </recommendedName>
</protein>
<evidence type="ECO:0000256" key="3">
    <source>
        <dbReference type="ARBA" id="ARBA00022490"/>
    </source>
</evidence>
<dbReference type="Pfam" id="PF05731">
    <property type="entry name" value="TROVE"/>
    <property type="match status" value="1"/>
</dbReference>
<evidence type="ECO:0000256" key="2">
    <source>
        <dbReference type="ARBA" id="ARBA00007814"/>
    </source>
</evidence>